<comment type="similarity">
    <text evidence="5 13">In the C-terminal section; belongs to the HTP reductase family.</text>
</comment>
<proteinExistence type="inferred from homology"/>
<evidence type="ECO:0000256" key="15">
    <source>
        <dbReference type="PIRSR" id="PIRSR006769-2"/>
    </source>
</evidence>
<sequence length="381" mass="40649">MAEAIAEAKKAEGRTRPNPLVGCVIVRDGEVVARGYHARAGEAHGEVAALRALDGSAEGCEAYVNLEPCCHHGRTPPCTEALINAGIRRVYVGTLDPFPEVSGKGIEALRRAGVEVVSGVLEDESRRLNQPYFKRITTGLPWVAVKYAMTLDGKIASSTGDSAWISSEASRRRVHELRNVHDAIMVGTGTLLHDNPRLTCRIDGGRDPVRVVLDATLSAPLDANVFDPALSDARTIAVVGPHAPDERRRALAERGVTFLEVAVDAAGKLDLRQVLRGLADRELPSVFVEGGSQLLGSLFDQKLVDRVYAFVSPKVVGGQNAPSAVAGEGVEAMKDALELERLSIEVVDGRDVFITGDVPASFRADIETTPAASRPVTAEEA</sequence>
<keyword evidence="9 13" id="KW-0862">Zinc</keyword>
<evidence type="ECO:0000256" key="10">
    <source>
        <dbReference type="ARBA" id="ARBA00022857"/>
    </source>
</evidence>
<organism evidence="18 19">
    <name type="scientific">Persicimonas caeni</name>
    <dbReference type="NCBI Taxonomy" id="2292766"/>
    <lineage>
        <taxon>Bacteria</taxon>
        <taxon>Deltaproteobacteria</taxon>
        <taxon>Bradymonadales</taxon>
        <taxon>Bradymonadaceae</taxon>
        <taxon>Persicimonas</taxon>
    </lineage>
</organism>
<dbReference type="AlphaFoldDB" id="A0A4Y6Q2Y8"/>
<protein>
    <recommendedName>
        <fullName evidence="13">Riboflavin biosynthesis protein RibD</fullName>
    </recommendedName>
    <domain>
        <recommendedName>
            <fullName evidence="13">Diaminohydroxyphosphoribosylaminopyrimidine deaminase</fullName>
            <shortName evidence="13">DRAP deaminase</shortName>
            <ecNumber evidence="13">3.5.4.26</ecNumber>
        </recommendedName>
        <alternativeName>
            <fullName evidence="13">Riboflavin-specific deaminase</fullName>
        </alternativeName>
    </domain>
    <domain>
        <recommendedName>
            <fullName evidence="13">5-amino-6-(5-phosphoribosylamino)uracil reductase</fullName>
            <ecNumber evidence="13">1.1.1.193</ecNumber>
        </recommendedName>
        <alternativeName>
            <fullName evidence="13">HTP reductase</fullName>
        </alternativeName>
    </domain>
</protein>
<feature type="active site" description="Proton donor" evidence="14">
    <location>
        <position position="46"/>
    </location>
</feature>
<dbReference type="EC" id="1.1.1.193" evidence="13"/>
<name>A0A4Y6Q2Y8_PERCE</name>
<keyword evidence="11 13" id="KW-0560">Oxidoreductase</keyword>
<comment type="catalytic activity">
    <reaction evidence="13">
        <text>5-amino-6-(5-phospho-D-ribitylamino)uracil + NADP(+) = 5-amino-6-(5-phospho-D-ribosylamino)uracil + NADPH + H(+)</text>
        <dbReference type="Rhea" id="RHEA:17845"/>
        <dbReference type="ChEBI" id="CHEBI:15378"/>
        <dbReference type="ChEBI" id="CHEBI:57783"/>
        <dbReference type="ChEBI" id="CHEBI:58349"/>
        <dbReference type="ChEBI" id="CHEBI:58421"/>
        <dbReference type="ChEBI" id="CHEBI:58453"/>
        <dbReference type="EC" id="1.1.1.193"/>
    </reaction>
</comment>
<dbReference type="UniPathway" id="UPA00275">
    <property type="reaction ID" value="UER00401"/>
</dbReference>
<feature type="binding site" evidence="15">
    <location>
        <position position="201"/>
    </location>
    <ligand>
        <name>substrate</name>
    </ligand>
</feature>
<evidence type="ECO:0000313" key="19">
    <source>
        <dbReference type="Proteomes" id="UP000315995"/>
    </source>
</evidence>
<dbReference type="FunFam" id="3.40.140.10:FF:000025">
    <property type="entry name" value="Riboflavin biosynthesis protein RibD"/>
    <property type="match status" value="1"/>
</dbReference>
<gene>
    <name evidence="18" type="primary">ribD</name>
    <name evidence="18" type="ORF">FIV42_24390</name>
</gene>
<keyword evidence="12" id="KW-0511">Multifunctional enzyme</keyword>
<evidence type="ECO:0000256" key="4">
    <source>
        <dbReference type="ARBA" id="ARBA00005259"/>
    </source>
</evidence>
<keyword evidence="19" id="KW-1185">Reference proteome</keyword>
<dbReference type="InterPro" id="IPR016193">
    <property type="entry name" value="Cytidine_deaminase-like"/>
</dbReference>
<dbReference type="Pfam" id="PF00383">
    <property type="entry name" value="dCMP_cyt_deam_1"/>
    <property type="match status" value="1"/>
</dbReference>
<evidence type="ECO:0000313" key="18">
    <source>
        <dbReference type="EMBL" id="QDG54958.1"/>
    </source>
</evidence>
<dbReference type="GO" id="GO:0050661">
    <property type="term" value="F:NADP binding"/>
    <property type="evidence" value="ECO:0007669"/>
    <property type="project" value="InterPro"/>
</dbReference>
<dbReference type="GO" id="GO:0008270">
    <property type="term" value="F:zinc ion binding"/>
    <property type="evidence" value="ECO:0007669"/>
    <property type="project" value="InterPro"/>
</dbReference>
<dbReference type="GO" id="GO:0008835">
    <property type="term" value="F:diaminohydroxyphosphoribosylaminopyrimidine deaminase activity"/>
    <property type="evidence" value="ECO:0007669"/>
    <property type="project" value="UniProtKB-EC"/>
</dbReference>
<dbReference type="OrthoDB" id="9800865at2"/>
<keyword evidence="7 13" id="KW-0479">Metal-binding</keyword>
<dbReference type="Proteomes" id="UP000315995">
    <property type="component" value="Chromosome"/>
</dbReference>
<dbReference type="Gene3D" id="3.40.140.10">
    <property type="entry name" value="Cytidine Deaminase, domain 2"/>
    <property type="match status" value="1"/>
</dbReference>
<evidence type="ECO:0000256" key="2">
    <source>
        <dbReference type="ARBA" id="ARBA00004882"/>
    </source>
</evidence>
<comment type="cofactor">
    <cofactor evidence="13 16">
        <name>Zn(2+)</name>
        <dbReference type="ChEBI" id="CHEBI:29105"/>
    </cofactor>
    <text evidence="13 16">Binds 1 zinc ion.</text>
</comment>
<dbReference type="PROSITE" id="PS00903">
    <property type="entry name" value="CYT_DCMP_DEAMINASES_1"/>
    <property type="match status" value="1"/>
</dbReference>
<feature type="binding site" evidence="15">
    <location>
        <position position="190"/>
    </location>
    <ligand>
        <name>NADP(+)</name>
        <dbReference type="ChEBI" id="CHEBI:58349"/>
    </ligand>
</feature>
<dbReference type="InterPro" id="IPR011549">
    <property type="entry name" value="RibD_C"/>
</dbReference>
<accession>A0A4Y6Q2Y8</accession>
<comment type="pathway">
    <text evidence="2 13">Cofactor biosynthesis; riboflavin biosynthesis; 5-amino-6-(D-ribitylamino)uracil from GTP: step 2/4.</text>
</comment>
<dbReference type="GO" id="GO:0009231">
    <property type="term" value="P:riboflavin biosynthetic process"/>
    <property type="evidence" value="ECO:0007669"/>
    <property type="project" value="UniProtKB-UniPathway"/>
</dbReference>
<dbReference type="EC" id="3.5.4.26" evidence="13"/>
<keyword evidence="6 13" id="KW-0686">Riboflavin biosynthesis</keyword>
<evidence type="ECO:0000256" key="11">
    <source>
        <dbReference type="ARBA" id="ARBA00023002"/>
    </source>
</evidence>
<evidence type="ECO:0000256" key="13">
    <source>
        <dbReference type="PIRNR" id="PIRNR006769"/>
    </source>
</evidence>
<accession>A0A5B8YE51</accession>
<comment type="function">
    <text evidence="1 13">Converts 2,5-diamino-6-(ribosylamino)-4(3h)-pyrimidinone 5'-phosphate into 5-amino-6-(ribosylamino)-2,4(1h,3h)-pyrimidinedione 5'-phosphate.</text>
</comment>
<comment type="similarity">
    <text evidence="4 13">In the N-terminal section; belongs to the cytidine and deoxycytidylate deaminase family.</text>
</comment>
<evidence type="ECO:0000256" key="14">
    <source>
        <dbReference type="PIRSR" id="PIRSR006769-1"/>
    </source>
</evidence>
<dbReference type="InterPro" id="IPR024072">
    <property type="entry name" value="DHFR-like_dom_sf"/>
</dbReference>
<reference evidence="18 19" key="1">
    <citation type="submission" date="2019-06" db="EMBL/GenBank/DDBJ databases">
        <title>Persicimonas caeni gen. nov., sp. nov., a predatory bacterium isolated from solar saltern.</title>
        <authorList>
            <person name="Wang S."/>
        </authorList>
    </citation>
    <scope>NUCLEOTIDE SEQUENCE [LARGE SCALE GENOMIC DNA]</scope>
    <source>
        <strain evidence="18 19">YN101</strain>
    </source>
</reference>
<dbReference type="SUPFAM" id="SSF53927">
    <property type="entry name" value="Cytidine deaminase-like"/>
    <property type="match status" value="1"/>
</dbReference>
<evidence type="ECO:0000256" key="3">
    <source>
        <dbReference type="ARBA" id="ARBA00004910"/>
    </source>
</evidence>
<dbReference type="EMBL" id="CP041186">
    <property type="protein sequence ID" value="QDG54958.1"/>
    <property type="molecule type" value="Genomic_DNA"/>
</dbReference>
<evidence type="ECO:0000256" key="16">
    <source>
        <dbReference type="PIRSR" id="PIRSR006769-3"/>
    </source>
</evidence>
<feature type="binding site" evidence="15">
    <location>
        <position position="289"/>
    </location>
    <ligand>
        <name>substrate</name>
    </ligand>
</feature>
<dbReference type="NCBIfam" id="TIGR00227">
    <property type="entry name" value="ribD_Cterm"/>
    <property type="match status" value="1"/>
</dbReference>
<dbReference type="InterPro" id="IPR002734">
    <property type="entry name" value="RibDG_C"/>
</dbReference>
<evidence type="ECO:0000256" key="1">
    <source>
        <dbReference type="ARBA" id="ARBA00002151"/>
    </source>
</evidence>
<feature type="binding site" evidence="16">
    <location>
        <position position="44"/>
    </location>
    <ligand>
        <name>Zn(2+)</name>
        <dbReference type="ChEBI" id="CHEBI:29105"/>
        <note>catalytic</note>
    </ligand>
</feature>
<keyword evidence="10 13" id="KW-0521">NADP</keyword>
<comment type="pathway">
    <text evidence="3 13">Cofactor biosynthesis; riboflavin biosynthesis; 5-amino-6-(D-ribitylamino)uracil from GTP: step 3/4.</text>
</comment>
<feature type="binding site" evidence="15">
    <location>
        <position position="178"/>
    </location>
    <ligand>
        <name>substrate</name>
    </ligand>
</feature>
<dbReference type="PANTHER" id="PTHR38011:SF7">
    <property type="entry name" value="2,5-DIAMINO-6-RIBOSYLAMINO-4(3H)-PYRIMIDINONE 5'-PHOSPHATE REDUCTASE"/>
    <property type="match status" value="1"/>
</dbReference>
<evidence type="ECO:0000256" key="6">
    <source>
        <dbReference type="ARBA" id="ARBA00022619"/>
    </source>
</evidence>
<evidence type="ECO:0000256" key="9">
    <source>
        <dbReference type="ARBA" id="ARBA00022833"/>
    </source>
</evidence>
<feature type="binding site" evidence="15">
    <location>
        <position position="198"/>
    </location>
    <ligand>
        <name>substrate</name>
    </ligand>
</feature>
<dbReference type="Pfam" id="PF01872">
    <property type="entry name" value="RibD_C"/>
    <property type="match status" value="1"/>
</dbReference>
<feature type="binding site" evidence="15">
    <location>
        <position position="162"/>
    </location>
    <ligand>
        <name>substrate</name>
    </ligand>
</feature>
<feature type="binding site" evidence="16">
    <location>
        <position position="78"/>
    </location>
    <ligand>
        <name>Zn(2+)</name>
        <dbReference type="ChEBI" id="CHEBI:29105"/>
        <note>catalytic</note>
    </ligand>
</feature>
<dbReference type="CDD" id="cd01284">
    <property type="entry name" value="Riboflavin_deaminase-reductase"/>
    <property type="match status" value="1"/>
</dbReference>
<evidence type="ECO:0000256" key="7">
    <source>
        <dbReference type="ARBA" id="ARBA00022723"/>
    </source>
</evidence>
<dbReference type="InterPro" id="IPR016192">
    <property type="entry name" value="APOBEC/CMP_deaminase_Zn-bd"/>
</dbReference>
<evidence type="ECO:0000256" key="8">
    <source>
        <dbReference type="ARBA" id="ARBA00022801"/>
    </source>
</evidence>
<dbReference type="GO" id="GO:0008703">
    <property type="term" value="F:5-amino-6-(5-phosphoribosylamino)uracil reductase activity"/>
    <property type="evidence" value="ECO:0007669"/>
    <property type="project" value="UniProtKB-EC"/>
</dbReference>
<feature type="binding site" evidence="16">
    <location>
        <position position="69"/>
    </location>
    <ligand>
        <name>Zn(2+)</name>
        <dbReference type="ChEBI" id="CHEBI:29105"/>
        <note>catalytic</note>
    </ligand>
</feature>
<feature type="binding site" evidence="15">
    <location>
        <position position="194"/>
    </location>
    <ligand>
        <name>NADP(+)</name>
        <dbReference type="ChEBI" id="CHEBI:58349"/>
    </ligand>
</feature>
<comment type="catalytic activity">
    <reaction evidence="13">
        <text>2,5-diamino-6-hydroxy-4-(5-phosphoribosylamino)-pyrimidine + H2O + H(+) = 5-amino-6-(5-phospho-D-ribosylamino)uracil + NH4(+)</text>
        <dbReference type="Rhea" id="RHEA:21868"/>
        <dbReference type="ChEBI" id="CHEBI:15377"/>
        <dbReference type="ChEBI" id="CHEBI:15378"/>
        <dbReference type="ChEBI" id="CHEBI:28938"/>
        <dbReference type="ChEBI" id="CHEBI:58453"/>
        <dbReference type="ChEBI" id="CHEBI:58614"/>
        <dbReference type="EC" id="3.5.4.26"/>
    </reaction>
</comment>
<dbReference type="SUPFAM" id="SSF53597">
    <property type="entry name" value="Dihydrofolate reductase-like"/>
    <property type="match status" value="1"/>
</dbReference>
<feature type="binding site" evidence="15">
    <location>
        <begin position="291"/>
        <end position="297"/>
    </location>
    <ligand>
        <name>NADP(+)</name>
        <dbReference type="ChEBI" id="CHEBI:58349"/>
    </ligand>
</feature>
<evidence type="ECO:0000256" key="5">
    <source>
        <dbReference type="ARBA" id="ARBA00007417"/>
    </source>
</evidence>
<dbReference type="PROSITE" id="PS51747">
    <property type="entry name" value="CYT_DCMP_DEAMINASES_2"/>
    <property type="match status" value="1"/>
</dbReference>
<evidence type="ECO:0000259" key="17">
    <source>
        <dbReference type="PROSITE" id="PS51747"/>
    </source>
</evidence>
<dbReference type="PANTHER" id="PTHR38011">
    <property type="entry name" value="DIHYDROFOLATE REDUCTASE FAMILY PROTEIN (AFU_ORTHOLOGUE AFUA_8G06820)"/>
    <property type="match status" value="1"/>
</dbReference>
<dbReference type="InterPro" id="IPR050765">
    <property type="entry name" value="Riboflavin_Biosynth_HTPR"/>
</dbReference>
<evidence type="ECO:0000256" key="12">
    <source>
        <dbReference type="ARBA" id="ARBA00023268"/>
    </source>
</evidence>
<dbReference type="NCBIfam" id="TIGR00326">
    <property type="entry name" value="eubact_ribD"/>
    <property type="match status" value="1"/>
</dbReference>
<dbReference type="InterPro" id="IPR004794">
    <property type="entry name" value="Eubact_RibD"/>
</dbReference>
<dbReference type="PIRSF" id="PIRSF006769">
    <property type="entry name" value="RibD"/>
    <property type="match status" value="1"/>
</dbReference>
<feature type="binding site" evidence="15">
    <location>
        <position position="148"/>
    </location>
    <ligand>
        <name>NADP(+)</name>
        <dbReference type="ChEBI" id="CHEBI:58349"/>
    </ligand>
</feature>
<dbReference type="Gene3D" id="3.40.430.10">
    <property type="entry name" value="Dihydrofolate Reductase, subunit A"/>
    <property type="match status" value="1"/>
</dbReference>
<feature type="domain" description="CMP/dCMP-type deaminase" evidence="17">
    <location>
        <begin position="1"/>
        <end position="117"/>
    </location>
</feature>
<keyword evidence="8 13" id="KW-0378">Hydrolase</keyword>
<dbReference type="InterPro" id="IPR002125">
    <property type="entry name" value="CMP_dCMP_dom"/>
</dbReference>
<feature type="binding site" evidence="15">
    <location>
        <position position="164"/>
    </location>
    <ligand>
        <name>NADP(+)</name>
        <dbReference type="ChEBI" id="CHEBI:58349"/>
    </ligand>
</feature>